<proteinExistence type="predicted"/>
<dbReference type="SUPFAM" id="SSF53474">
    <property type="entry name" value="alpha/beta-Hydrolases"/>
    <property type="match status" value="1"/>
</dbReference>
<dbReference type="InterPro" id="IPR052382">
    <property type="entry name" value="ABHD10_acyl-thioesterase"/>
</dbReference>
<dbReference type="KEGG" id="gso:PH603_02675"/>
<evidence type="ECO:0000313" key="3">
    <source>
        <dbReference type="EMBL" id="WCL54663.1"/>
    </source>
</evidence>
<dbReference type="Pfam" id="PF12146">
    <property type="entry name" value="Hydrolase_4"/>
    <property type="match status" value="1"/>
</dbReference>
<dbReference type="Gene3D" id="3.40.50.1820">
    <property type="entry name" value="alpha/beta hydrolase"/>
    <property type="match status" value="1"/>
</dbReference>
<dbReference type="EMBL" id="CP116805">
    <property type="protein sequence ID" value="WCL54663.1"/>
    <property type="molecule type" value="Genomic_DNA"/>
</dbReference>
<name>A0AAE9XVI9_9PROT</name>
<sequence length="250" mass="27071">MTKPAFLTTPHGTRIAYHRTHGAGPGIVFLGGFMSDMEGSKALALEAWAKAEGRAFLRFDYQGHGQSDGAFADGTIGLWARDALAALDTLTEGPQLLVGSSMGGWIALKLAKARPGRVRGMVGVAAAPDFTPRMWADLTAEQQAAITEKGFVDVPTQYGDTPYRLTRALFEDGWRERVMGSPLHLDIPVRLIQGTADPDVPWAGTLDIARGIRGGDVEIILVPEGDHRLSTDRDLKRLVRITREVADGLR</sequence>
<feature type="domain" description="Serine aminopeptidase S33" evidence="2">
    <location>
        <begin position="49"/>
        <end position="147"/>
    </location>
</feature>
<evidence type="ECO:0000313" key="4">
    <source>
        <dbReference type="Proteomes" id="UP001217500"/>
    </source>
</evidence>
<evidence type="ECO:0000256" key="1">
    <source>
        <dbReference type="ARBA" id="ARBA00022801"/>
    </source>
</evidence>
<evidence type="ECO:0000259" key="2">
    <source>
        <dbReference type="Pfam" id="PF12146"/>
    </source>
</evidence>
<dbReference type="GO" id="GO:0016787">
    <property type="term" value="F:hydrolase activity"/>
    <property type="evidence" value="ECO:0007669"/>
    <property type="project" value="UniProtKB-KW"/>
</dbReference>
<dbReference type="InterPro" id="IPR029058">
    <property type="entry name" value="AB_hydrolase_fold"/>
</dbReference>
<dbReference type="InterPro" id="IPR022742">
    <property type="entry name" value="Hydrolase_4"/>
</dbReference>
<dbReference type="PANTHER" id="PTHR16138">
    <property type="entry name" value="MYCOPHENOLIC ACID ACYL-GLUCURONIDE ESTERASE, MITOCHONDRIAL"/>
    <property type="match status" value="1"/>
</dbReference>
<dbReference type="AlphaFoldDB" id="A0AAE9XVI9"/>
<dbReference type="PANTHER" id="PTHR16138:SF7">
    <property type="entry name" value="PALMITOYL-PROTEIN THIOESTERASE ABHD10, MITOCHONDRIAL"/>
    <property type="match status" value="1"/>
</dbReference>
<organism evidence="3 4">
    <name type="scientific">Gimibacter soli</name>
    <dbReference type="NCBI Taxonomy" id="3024400"/>
    <lineage>
        <taxon>Bacteria</taxon>
        <taxon>Pseudomonadati</taxon>
        <taxon>Pseudomonadota</taxon>
        <taxon>Alphaproteobacteria</taxon>
        <taxon>Kordiimonadales</taxon>
        <taxon>Temperatibacteraceae</taxon>
        <taxon>Gimibacter</taxon>
    </lineage>
</organism>
<accession>A0AAE9XVI9</accession>
<keyword evidence="4" id="KW-1185">Reference proteome</keyword>
<reference evidence="3" key="1">
    <citation type="submission" date="2023-01" db="EMBL/GenBank/DDBJ databases">
        <title>The genome sequence of Kordiimonadaceae bacterium 6D33.</title>
        <authorList>
            <person name="Liu Y."/>
        </authorList>
    </citation>
    <scope>NUCLEOTIDE SEQUENCE</scope>
    <source>
        <strain evidence="3">6D33</strain>
    </source>
</reference>
<dbReference type="Proteomes" id="UP001217500">
    <property type="component" value="Chromosome"/>
</dbReference>
<gene>
    <name evidence="3" type="ORF">PH603_02675</name>
</gene>
<keyword evidence="1 3" id="KW-0378">Hydrolase</keyword>
<protein>
    <submittedName>
        <fullName evidence="3">Alpha/beta hydrolase</fullName>
    </submittedName>
</protein>
<dbReference type="RefSeq" id="WP_289504382.1">
    <property type="nucleotide sequence ID" value="NZ_CP116805.1"/>
</dbReference>